<dbReference type="InterPro" id="IPR005532">
    <property type="entry name" value="SUMF_dom"/>
</dbReference>
<reference evidence="2 3" key="1">
    <citation type="submission" date="2018-06" db="EMBL/GenBank/DDBJ databases">
        <title>Genomic Encyclopedia of Archaeal and Bacterial Type Strains, Phase II (KMG-II): from individual species to whole genera.</title>
        <authorList>
            <person name="Goeker M."/>
        </authorList>
    </citation>
    <scope>NUCLEOTIDE SEQUENCE [LARGE SCALE GENOMIC DNA]</scope>
    <source>
        <strain evidence="2 3">DSM 29821</strain>
    </source>
</reference>
<organism evidence="2 3">
    <name type="scientific">Chitinophaga dinghuensis</name>
    <dbReference type="NCBI Taxonomy" id="1539050"/>
    <lineage>
        <taxon>Bacteria</taxon>
        <taxon>Pseudomonadati</taxon>
        <taxon>Bacteroidota</taxon>
        <taxon>Chitinophagia</taxon>
        <taxon>Chitinophagales</taxon>
        <taxon>Chitinophagaceae</taxon>
        <taxon>Chitinophaga</taxon>
    </lineage>
</organism>
<gene>
    <name evidence="2" type="ORF">CLV59_103606</name>
</gene>
<evidence type="ECO:0000313" key="3">
    <source>
        <dbReference type="Proteomes" id="UP000249819"/>
    </source>
</evidence>
<evidence type="ECO:0000259" key="1">
    <source>
        <dbReference type="Pfam" id="PF03781"/>
    </source>
</evidence>
<sequence length="327" mass="38285">MEQPTFLHRQEWMKLPEDAARLQLEQLVKERLPGFTVKSFQRFERFDQSNYTAILDFEGAEFVFVPGDTVTLGFDPSTLPFQHWKDLIAPNEWEDTDIKSYIQERFSPVRQVTISPMIVEREAANKGYFEVPLDDERLTSEESYAKVLKEVRETQRENYSYNIAGRYEVRKRGDEISAWLYFPASHQELVEEITASGFRLPTEDEWEYLCGGGSRTVYPWGNKFLTGEKNHHFSAEHDKNTPFFLDLPNHFGLTIANDPYKLEVMMDSEWFLKAGDSGCNICGGAPMELGYLPVSTYYREPYIFEPDMEYKEEITGNYTFLRRIIRL</sequence>
<dbReference type="SUPFAM" id="SSF56436">
    <property type="entry name" value="C-type lectin-like"/>
    <property type="match status" value="1"/>
</dbReference>
<dbReference type="Pfam" id="PF03781">
    <property type="entry name" value="FGE-sulfatase"/>
    <property type="match status" value="1"/>
</dbReference>
<comment type="caution">
    <text evidence="2">The sequence shown here is derived from an EMBL/GenBank/DDBJ whole genome shotgun (WGS) entry which is preliminary data.</text>
</comment>
<dbReference type="AlphaFoldDB" id="A0A327W641"/>
<dbReference type="RefSeq" id="WP_111592270.1">
    <property type="nucleotide sequence ID" value="NZ_QLMA01000003.1"/>
</dbReference>
<accession>A0A327W641</accession>
<dbReference type="InterPro" id="IPR042095">
    <property type="entry name" value="SUMF_sf"/>
</dbReference>
<dbReference type="EMBL" id="QLMA01000003">
    <property type="protein sequence ID" value="RAJ83635.1"/>
    <property type="molecule type" value="Genomic_DNA"/>
</dbReference>
<dbReference type="Gene3D" id="3.90.1580.10">
    <property type="entry name" value="paralog of FGE (formylglycine-generating enzyme)"/>
    <property type="match status" value="1"/>
</dbReference>
<evidence type="ECO:0000313" key="2">
    <source>
        <dbReference type="EMBL" id="RAJ83635.1"/>
    </source>
</evidence>
<proteinExistence type="predicted"/>
<protein>
    <submittedName>
        <fullName evidence="2">Sulfatase-modifying factor enzyme 1</fullName>
    </submittedName>
</protein>
<dbReference type="InterPro" id="IPR016187">
    <property type="entry name" value="CTDL_fold"/>
</dbReference>
<name>A0A327W641_9BACT</name>
<dbReference type="Proteomes" id="UP000249819">
    <property type="component" value="Unassembled WGS sequence"/>
</dbReference>
<dbReference type="OrthoDB" id="4050476at2"/>
<keyword evidence="3" id="KW-1185">Reference proteome</keyword>
<feature type="domain" description="Sulfatase-modifying factor enzyme-like" evidence="1">
    <location>
        <begin position="184"/>
        <end position="234"/>
    </location>
</feature>